<organism evidence="2 3">
    <name type="scientific">Blastococcus colisei</name>
    <dbReference type="NCBI Taxonomy" id="1564162"/>
    <lineage>
        <taxon>Bacteria</taxon>
        <taxon>Bacillati</taxon>
        <taxon>Actinomycetota</taxon>
        <taxon>Actinomycetes</taxon>
        <taxon>Geodermatophilales</taxon>
        <taxon>Geodermatophilaceae</taxon>
        <taxon>Blastococcus</taxon>
    </lineage>
</organism>
<dbReference type="OrthoDB" id="5197650at2"/>
<feature type="domain" description="Hemerythrin-like" evidence="1">
    <location>
        <begin position="31"/>
        <end position="160"/>
    </location>
</feature>
<protein>
    <submittedName>
        <fullName evidence="2">Hemerythrin HHE cation binding domain-containing protein</fullName>
    </submittedName>
</protein>
<comment type="caution">
    <text evidence="2">The sequence shown here is derived from an EMBL/GenBank/DDBJ whole genome shotgun (WGS) entry which is preliminary data.</text>
</comment>
<name>A0A543PD77_9ACTN</name>
<evidence type="ECO:0000313" key="2">
    <source>
        <dbReference type="EMBL" id="TQN42028.1"/>
    </source>
</evidence>
<dbReference type="RefSeq" id="WP_142024698.1">
    <property type="nucleotide sequence ID" value="NZ_VFQE01000001.1"/>
</dbReference>
<gene>
    <name evidence="2" type="ORF">FHU33_1420</name>
</gene>
<keyword evidence="3" id="KW-1185">Reference proteome</keyword>
<sequence>MTSTSTHGQLTLPGQAAAPDGPVDLTPMFLMHHAFRRDLTAFADAVHRTPAADRTTWQALDLRWRRFAEILHHHHSGEDDHIWPVLVGAVDTGGSPEDCATLEAMAAEHAEIDPMLVACARGFAMLAEREDEAARVALEADVTRTRDRLGAHLGHEERDALVLVQRFLSAEDWARMDKQIGSDYPARLIPFSLAWVMHGLPDHGRAAAVGFLGRPALMLWSLAFRRPFERKERAAFRYVAG</sequence>
<dbReference type="InterPro" id="IPR012312">
    <property type="entry name" value="Hemerythrin-like"/>
</dbReference>
<evidence type="ECO:0000313" key="3">
    <source>
        <dbReference type="Proteomes" id="UP000319865"/>
    </source>
</evidence>
<evidence type="ECO:0000259" key="1">
    <source>
        <dbReference type="Pfam" id="PF01814"/>
    </source>
</evidence>
<dbReference type="Pfam" id="PF01814">
    <property type="entry name" value="Hemerythrin"/>
    <property type="match status" value="1"/>
</dbReference>
<dbReference type="Gene3D" id="1.20.120.520">
    <property type="entry name" value="nmb1532 protein domain like"/>
    <property type="match status" value="1"/>
</dbReference>
<dbReference type="AlphaFoldDB" id="A0A543PD77"/>
<dbReference type="Proteomes" id="UP000319865">
    <property type="component" value="Unassembled WGS sequence"/>
</dbReference>
<proteinExistence type="predicted"/>
<dbReference type="CDD" id="cd12108">
    <property type="entry name" value="Hr-like"/>
    <property type="match status" value="1"/>
</dbReference>
<reference evidence="2 3" key="1">
    <citation type="submission" date="2019-06" db="EMBL/GenBank/DDBJ databases">
        <title>Sequencing the genomes of 1000 actinobacteria strains.</title>
        <authorList>
            <person name="Klenk H.-P."/>
        </authorList>
    </citation>
    <scope>NUCLEOTIDE SEQUENCE [LARGE SCALE GENOMIC DNA]</scope>
    <source>
        <strain evidence="2 3">DSM 46837</strain>
    </source>
</reference>
<accession>A0A543PD77</accession>
<dbReference type="EMBL" id="VFQE01000001">
    <property type="protein sequence ID" value="TQN42028.1"/>
    <property type="molecule type" value="Genomic_DNA"/>
</dbReference>